<proteinExistence type="predicted"/>
<reference evidence="2 3" key="1">
    <citation type="submission" date="2016-10" db="EMBL/GenBank/DDBJ databases">
        <authorList>
            <person name="de Groot N.N."/>
        </authorList>
    </citation>
    <scope>NUCLEOTIDE SEQUENCE [LARGE SCALE GENOMIC DNA]</scope>
    <source>
        <strain evidence="2 3">OK461</strain>
    </source>
</reference>
<dbReference type="Proteomes" id="UP000181942">
    <property type="component" value="Unassembled WGS sequence"/>
</dbReference>
<evidence type="ECO:0000313" key="2">
    <source>
        <dbReference type="EMBL" id="SFG40738.1"/>
    </source>
</evidence>
<protein>
    <submittedName>
        <fullName evidence="2">Putative ABC transport system permease protein</fullName>
    </submittedName>
</protein>
<accession>A0A1I2RJK8</accession>
<evidence type="ECO:0000313" key="3">
    <source>
        <dbReference type="Proteomes" id="UP000181942"/>
    </source>
</evidence>
<name>A0A1I2RJK8_9ACTN</name>
<organism evidence="2 3">
    <name type="scientific">Streptomyces mirabilis</name>
    <dbReference type="NCBI Taxonomy" id="68239"/>
    <lineage>
        <taxon>Bacteria</taxon>
        <taxon>Bacillati</taxon>
        <taxon>Actinomycetota</taxon>
        <taxon>Actinomycetes</taxon>
        <taxon>Kitasatosporales</taxon>
        <taxon>Streptomycetaceae</taxon>
        <taxon>Streptomyces</taxon>
    </lineage>
</organism>
<sequence>MGRAGAAGARNHGGGGVGFSPSGVGGPPHAAGRDDECGNCPSRTSRCYAEASRRAFVRELAAARAPGVTSAVGLLNTAVLVPVSGSLESATAQGVAGSVRELAAVQDLDVRHGALSLKPGEVAMDASLADSAHAEVGDRLALRLPDGTEVSPTLVATYGRGLGLSQATFARADLARHVTDSFDSEIWMKGGTAAGLSGLGRVRDRADHTTAESRARALNAWANTVMAARWCR</sequence>
<dbReference type="AlphaFoldDB" id="A0A1I2RJK8"/>
<dbReference type="EMBL" id="FONR01000020">
    <property type="protein sequence ID" value="SFG40738.1"/>
    <property type="molecule type" value="Genomic_DNA"/>
</dbReference>
<feature type="region of interest" description="Disordered" evidence="1">
    <location>
        <begin position="1"/>
        <end position="39"/>
    </location>
</feature>
<evidence type="ECO:0000256" key="1">
    <source>
        <dbReference type="SAM" id="MobiDB-lite"/>
    </source>
</evidence>
<feature type="compositionally biased region" description="Low complexity" evidence="1">
    <location>
        <begin position="1"/>
        <end position="10"/>
    </location>
</feature>
<gene>
    <name evidence="2" type="ORF">SAMN02787118_12042</name>
</gene>
<feature type="compositionally biased region" description="Gly residues" evidence="1">
    <location>
        <begin position="11"/>
        <end position="26"/>
    </location>
</feature>